<proteinExistence type="predicted"/>
<name>A0A3B0RN69_9ZZZZ</name>
<keyword evidence="1" id="KW-1133">Transmembrane helix</keyword>
<evidence type="ECO:0000256" key="1">
    <source>
        <dbReference type="SAM" id="Phobius"/>
    </source>
</evidence>
<dbReference type="AlphaFoldDB" id="A0A3B0RN69"/>
<gene>
    <name evidence="2" type="ORF">MNBD_BACTEROID02-1119</name>
</gene>
<sequence>MNNTLQTILVIITVGFAVWFLVRKFVWKPKKNNNDSCGKDDCGCH</sequence>
<accession>A0A3B0RN69</accession>
<evidence type="ECO:0000313" key="2">
    <source>
        <dbReference type="EMBL" id="VAV85963.1"/>
    </source>
</evidence>
<reference evidence="2" key="1">
    <citation type="submission" date="2018-06" db="EMBL/GenBank/DDBJ databases">
        <authorList>
            <person name="Zhirakovskaya E."/>
        </authorList>
    </citation>
    <scope>NUCLEOTIDE SEQUENCE</scope>
</reference>
<evidence type="ECO:0008006" key="3">
    <source>
        <dbReference type="Google" id="ProtNLM"/>
    </source>
</evidence>
<feature type="transmembrane region" description="Helical" evidence="1">
    <location>
        <begin position="6"/>
        <end position="22"/>
    </location>
</feature>
<keyword evidence="1" id="KW-0472">Membrane</keyword>
<protein>
    <recommendedName>
        <fullName evidence="3">FeoB-associated Cys-rich membrane protein</fullName>
    </recommendedName>
</protein>
<organism evidence="2">
    <name type="scientific">hydrothermal vent metagenome</name>
    <dbReference type="NCBI Taxonomy" id="652676"/>
    <lineage>
        <taxon>unclassified sequences</taxon>
        <taxon>metagenomes</taxon>
        <taxon>ecological metagenomes</taxon>
    </lineage>
</organism>
<dbReference type="Pfam" id="PF12669">
    <property type="entry name" value="FeoB_associated"/>
    <property type="match status" value="1"/>
</dbReference>
<dbReference type="EMBL" id="UOEB01000268">
    <property type="protein sequence ID" value="VAV85963.1"/>
    <property type="molecule type" value="Genomic_DNA"/>
</dbReference>
<keyword evidence="1" id="KW-0812">Transmembrane</keyword>